<dbReference type="InterPro" id="IPR001245">
    <property type="entry name" value="Ser-Thr/Tyr_kinase_cat_dom"/>
</dbReference>
<reference evidence="2 3" key="1">
    <citation type="journal article" date="2006" name="Science">
        <title>Phytophthora genome sequences uncover evolutionary origins and mechanisms of pathogenesis.</title>
        <authorList>
            <person name="Tyler B.M."/>
            <person name="Tripathy S."/>
            <person name="Zhang X."/>
            <person name="Dehal P."/>
            <person name="Jiang R.H."/>
            <person name="Aerts A."/>
            <person name="Arredondo F.D."/>
            <person name="Baxter L."/>
            <person name="Bensasson D."/>
            <person name="Beynon J.L."/>
            <person name="Chapman J."/>
            <person name="Damasceno C.M."/>
            <person name="Dorrance A.E."/>
            <person name="Dou D."/>
            <person name="Dickerman A.W."/>
            <person name="Dubchak I.L."/>
            <person name="Garbelotto M."/>
            <person name="Gijzen M."/>
            <person name="Gordon S.G."/>
            <person name="Govers F."/>
            <person name="Grunwald N.J."/>
            <person name="Huang W."/>
            <person name="Ivors K.L."/>
            <person name="Jones R.W."/>
            <person name="Kamoun S."/>
            <person name="Krampis K."/>
            <person name="Lamour K.H."/>
            <person name="Lee M.K."/>
            <person name="McDonald W.H."/>
            <person name="Medina M."/>
            <person name="Meijer H.J."/>
            <person name="Nordberg E.K."/>
            <person name="Maclean D.J."/>
            <person name="Ospina-Giraldo M.D."/>
            <person name="Morris P.F."/>
            <person name="Phuntumart V."/>
            <person name="Putnam N.H."/>
            <person name="Rash S."/>
            <person name="Rose J.K."/>
            <person name="Sakihama Y."/>
            <person name="Salamov A.A."/>
            <person name="Savidor A."/>
            <person name="Scheuring C.F."/>
            <person name="Smith B.M."/>
            <person name="Sobral B.W."/>
            <person name="Terry A."/>
            <person name="Torto-Alalibo T.A."/>
            <person name="Win J."/>
            <person name="Xu Z."/>
            <person name="Zhang H."/>
            <person name="Grigoriev I.V."/>
            <person name="Rokhsar D.S."/>
            <person name="Boore J.L."/>
        </authorList>
    </citation>
    <scope>NUCLEOTIDE SEQUENCE [LARGE SCALE GENOMIC DNA]</scope>
    <source>
        <strain evidence="2 3">P6497</strain>
    </source>
</reference>
<dbReference type="SUPFAM" id="SSF56112">
    <property type="entry name" value="Protein kinase-like (PK-like)"/>
    <property type="match status" value="1"/>
</dbReference>
<accession>G4YDY8</accession>
<gene>
    <name evidence="2" type="ORF">PHYSODRAFT_434743</name>
</gene>
<dbReference type="GeneID" id="20652445"/>
<keyword evidence="3" id="KW-1185">Reference proteome</keyword>
<dbReference type="Gene3D" id="1.10.510.10">
    <property type="entry name" value="Transferase(Phosphotransferase) domain 1"/>
    <property type="match status" value="1"/>
</dbReference>
<dbReference type="CDD" id="cd00180">
    <property type="entry name" value="PKc"/>
    <property type="match status" value="1"/>
</dbReference>
<dbReference type="GO" id="GO:0004672">
    <property type="term" value="F:protein kinase activity"/>
    <property type="evidence" value="ECO:0007669"/>
    <property type="project" value="InterPro"/>
</dbReference>
<feature type="non-terminal residue" evidence="2">
    <location>
        <position position="138"/>
    </location>
</feature>
<feature type="non-terminal residue" evidence="2">
    <location>
        <position position="1"/>
    </location>
</feature>
<evidence type="ECO:0000313" key="3">
    <source>
        <dbReference type="Proteomes" id="UP000002640"/>
    </source>
</evidence>
<dbReference type="PROSITE" id="PS50011">
    <property type="entry name" value="PROTEIN_KINASE_DOM"/>
    <property type="match status" value="1"/>
</dbReference>
<dbReference type="Pfam" id="PF07714">
    <property type="entry name" value="PK_Tyr_Ser-Thr"/>
    <property type="match status" value="1"/>
</dbReference>
<proteinExistence type="predicted"/>
<dbReference type="GO" id="GO:0005737">
    <property type="term" value="C:cytoplasm"/>
    <property type="evidence" value="ECO:0007669"/>
    <property type="project" value="TreeGrafter"/>
</dbReference>
<evidence type="ECO:0000259" key="1">
    <source>
        <dbReference type="PROSITE" id="PS50011"/>
    </source>
</evidence>
<dbReference type="OMA" id="TWFLPLE"/>
<dbReference type="InterPro" id="IPR011009">
    <property type="entry name" value="Kinase-like_dom_sf"/>
</dbReference>
<dbReference type="InterPro" id="IPR050167">
    <property type="entry name" value="Ser_Thr_protein_kinase"/>
</dbReference>
<dbReference type="EMBL" id="JH159151">
    <property type="protein sequence ID" value="EGZ29006.1"/>
    <property type="molecule type" value="Genomic_DNA"/>
</dbReference>
<dbReference type="GO" id="GO:0007165">
    <property type="term" value="P:signal transduction"/>
    <property type="evidence" value="ECO:0007669"/>
    <property type="project" value="TreeGrafter"/>
</dbReference>
<dbReference type="InterPro" id="IPR000719">
    <property type="entry name" value="Prot_kinase_dom"/>
</dbReference>
<name>G4YDY8_PHYSP</name>
<dbReference type="InParanoid" id="G4YDY8"/>
<dbReference type="SMR" id="G4YDY8"/>
<dbReference type="STRING" id="1094619.G4YDY8"/>
<feature type="domain" description="Protein kinase" evidence="1">
    <location>
        <begin position="9"/>
        <end position="138"/>
    </location>
</feature>
<evidence type="ECO:0000313" key="2">
    <source>
        <dbReference type="EMBL" id="EGZ29006.1"/>
    </source>
</evidence>
<protein>
    <recommendedName>
        <fullName evidence="1">Protein kinase domain-containing protein</fullName>
    </recommendedName>
</protein>
<sequence length="138" mass="15802">LPTWFLPLEFEPKPFARRSIGTVHRGVWGDQTDVAIKFFLVDDEMLDERMQRLLEKELDAITALSHPNVVKMFGASHISLPPFTVYEFASNGSLSGFLARSDRNKQQMWRLLYEAALGLSHIHERNIVHGNLKLSNIL</sequence>
<dbReference type="AlphaFoldDB" id="G4YDY8"/>
<dbReference type="KEGG" id="psoj:PHYSODRAFT_434743"/>
<dbReference type="Proteomes" id="UP000002640">
    <property type="component" value="Unassembled WGS sequence"/>
</dbReference>
<dbReference type="RefSeq" id="XP_009516281.1">
    <property type="nucleotide sequence ID" value="XM_009517986.1"/>
</dbReference>
<dbReference type="PANTHER" id="PTHR23257">
    <property type="entry name" value="SERINE-THREONINE PROTEIN KINASE"/>
    <property type="match status" value="1"/>
</dbReference>
<organism evidence="2 3">
    <name type="scientific">Phytophthora sojae (strain P6497)</name>
    <name type="common">Soybean stem and root rot agent</name>
    <name type="synonym">Phytophthora megasperma f. sp. glycines</name>
    <dbReference type="NCBI Taxonomy" id="1094619"/>
    <lineage>
        <taxon>Eukaryota</taxon>
        <taxon>Sar</taxon>
        <taxon>Stramenopiles</taxon>
        <taxon>Oomycota</taxon>
        <taxon>Peronosporomycetes</taxon>
        <taxon>Peronosporales</taxon>
        <taxon>Peronosporaceae</taxon>
        <taxon>Phytophthora</taxon>
    </lineage>
</organism>
<dbReference type="GO" id="GO:0005524">
    <property type="term" value="F:ATP binding"/>
    <property type="evidence" value="ECO:0007669"/>
    <property type="project" value="InterPro"/>
</dbReference>
<dbReference type="PANTHER" id="PTHR23257:SF963">
    <property type="entry name" value="AT08303P"/>
    <property type="match status" value="1"/>
</dbReference>